<organism evidence="2 3">
    <name type="scientific">Methyloceanibacter methanicus</name>
    <dbReference type="NCBI Taxonomy" id="1774968"/>
    <lineage>
        <taxon>Bacteria</taxon>
        <taxon>Pseudomonadati</taxon>
        <taxon>Pseudomonadota</taxon>
        <taxon>Alphaproteobacteria</taxon>
        <taxon>Hyphomicrobiales</taxon>
        <taxon>Hyphomicrobiaceae</taxon>
        <taxon>Methyloceanibacter</taxon>
    </lineage>
</organism>
<accession>A0A1E3W5M1</accession>
<dbReference type="STRING" id="1774968.AUC68_11970"/>
<evidence type="ECO:0000313" key="3">
    <source>
        <dbReference type="Proteomes" id="UP000094501"/>
    </source>
</evidence>
<dbReference type="EMBL" id="LPWG01000002">
    <property type="protein sequence ID" value="ODS01091.1"/>
    <property type="molecule type" value="Genomic_DNA"/>
</dbReference>
<dbReference type="NCBIfam" id="TIGR02778">
    <property type="entry name" value="ligD_pol"/>
    <property type="match status" value="1"/>
</dbReference>
<dbReference type="Proteomes" id="UP000094501">
    <property type="component" value="Unassembled WGS sequence"/>
</dbReference>
<comment type="caution">
    <text evidence="2">The sequence shown here is derived from an EMBL/GenBank/DDBJ whole genome shotgun (WGS) entry which is preliminary data.</text>
</comment>
<reference evidence="2 3" key="1">
    <citation type="journal article" date="2016" name="Environ. Microbiol.">
        <title>New Methyloceanibacter diversity from North Sea sediments includes methanotroph containing solely the soluble methane monooxygenase.</title>
        <authorList>
            <person name="Vekeman B."/>
            <person name="Kerckhof F.M."/>
            <person name="Cremers G."/>
            <person name="de Vos P."/>
            <person name="Vandamme P."/>
            <person name="Boon N."/>
            <person name="Op den Camp H.J."/>
            <person name="Heylen K."/>
        </authorList>
    </citation>
    <scope>NUCLEOTIDE SEQUENCE [LARGE SCALE GENOMIC DNA]</scope>
    <source>
        <strain evidence="2 3">R-67174</strain>
    </source>
</reference>
<dbReference type="Pfam" id="PF21686">
    <property type="entry name" value="LigD_Prim-Pol"/>
    <property type="match status" value="1"/>
</dbReference>
<evidence type="ECO:0000259" key="1">
    <source>
        <dbReference type="Pfam" id="PF21686"/>
    </source>
</evidence>
<dbReference type="InterPro" id="IPR014145">
    <property type="entry name" value="LigD_pol_dom"/>
</dbReference>
<dbReference type="PANTHER" id="PTHR42705">
    <property type="entry name" value="BIFUNCTIONAL NON-HOMOLOGOUS END JOINING PROTEIN LIGD"/>
    <property type="match status" value="1"/>
</dbReference>
<dbReference type="InterPro" id="IPR033651">
    <property type="entry name" value="PaeLigD_Pol-like"/>
</dbReference>
<evidence type="ECO:0000313" key="2">
    <source>
        <dbReference type="EMBL" id="ODS01091.1"/>
    </source>
</evidence>
<proteinExistence type="predicted"/>
<dbReference type="Gene3D" id="3.90.920.10">
    <property type="entry name" value="DNA primase, PRIM domain"/>
    <property type="match status" value="1"/>
</dbReference>
<name>A0A1E3W5M1_9HYPH</name>
<gene>
    <name evidence="2" type="ORF">AUC68_11970</name>
</gene>
<sequence length="360" mass="39348">MFTVMPPIERQASTERPQVQAIGHANWYKRPSEPAAPVASSALDRKHVAAEDATMAAESRTAHAETFGTVTLTSPDKVLYPEVGLTKHDLAQYDARIAASMLPYVARRPISLVRCPEGLGGPRFFQRHATKGMADAIKQVRVPGGETDRPYLYIEDADGLFALTQIGTLEIHDWGVSVDKLESPDRLVLDLDPDEALDFGMLRSAAREVRDLLAELGLTGFLKATGGKGVHVVAPLTPRAGWPEIRAFARALADTLVERAPDRYTANPLKRTRTGKIFIDYLRNGRGSSAICNYSPRAKAGAPVATPLRWTELARLQSGAPYTVETLPRRLAGLKDDPWEGFFDTAQTITARARKALGLV</sequence>
<dbReference type="InterPro" id="IPR052171">
    <property type="entry name" value="NHEJ_LigD"/>
</dbReference>
<dbReference type="CDD" id="cd04862">
    <property type="entry name" value="PaeLigD_Pol_like"/>
    <property type="match status" value="1"/>
</dbReference>
<dbReference type="PANTHER" id="PTHR42705:SF2">
    <property type="entry name" value="BIFUNCTIONAL NON-HOMOLOGOUS END JOINING PROTEIN LIGD"/>
    <property type="match status" value="1"/>
</dbReference>
<feature type="domain" description="DNA ligase D polymerase" evidence="1">
    <location>
        <begin position="86"/>
        <end position="339"/>
    </location>
</feature>
<keyword evidence="3" id="KW-1185">Reference proteome</keyword>
<dbReference type="AlphaFoldDB" id="A0A1E3W5M1"/>
<protein>
    <recommendedName>
        <fullName evidence="1">DNA ligase D polymerase domain-containing protein</fullName>
    </recommendedName>
</protein>